<dbReference type="HOGENOM" id="CLU_038674_0_0_10"/>
<evidence type="ECO:0000259" key="5">
    <source>
        <dbReference type="Pfam" id="PF18962"/>
    </source>
</evidence>
<dbReference type="eggNOG" id="COG4886">
    <property type="taxonomic scope" value="Bacteria"/>
</dbReference>
<evidence type="ECO:0000313" key="6">
    <source>
        <dbReference type="EMBL" id="AEA42996.1"/>
    </source>
</evidence>
<dbReference type="Gene3D" id="3.80.10.10">
    <property type="entry name" value="Ribonuclease Inhibitor"/>
    <property type="match status" value="1"/>
</dbReference>
<keyword evidence="7" id="KW-1185">Reference proteome</keyword>
<sequence length="530" mass="56982" precursor="true">MMNKQLLFTALLSCLFLSTKSLASTYVITHSINQGTIAYAAGDVIEFYTSIPGEYNVNTSAGSVIGFTSFSNNNELAATYVLTGTETMASITLRTPTFLPPPSQPYTFSPTIVNLAGCNITIPDVNFKNYLVNNAQINLNSDAEIQCNEASSFTGAIDCSSMNITDLTGVEAFTNLTWLNCYSNQLTQLDLSNNLALYYLICSSNQLTSLNLGSNTLYTTIACGSNQLTSLDISNCDGLNALVCEGNQISALDLSGKTALTNLQCGTNNLTSLDVSACLGLVTLTCYENNLTALDVSQNTSLNDLRCAANPITSLDVSMLTNLSYLYCGDNGLTNLDVSNNTDLLRMDVSSNPMTTIDLSANTNLISFGAVYSSILDLDLTQNTALQEVSIHHGVYESVNIQNGNNQAITYVAFMNNPNLSCIQVDDVAYSVLNWSSQSDVSTSFSLNCASTNEINEISTETIKVYPNPTKGTSTIMVAKPTQIHVTTVDGTELITTIVENEKALDLSAFSAGIYFIHTTEGQTMKLIKE</sequence>
<dbReference type="KEGG" id="fte:Fluta_0997"/>
<reference evidence="7" key="2">
    <citation type="submission" date="2011-02" db="EMBL/GenBank/DDBJ databases">
        <title>The complete genome of Fluviicola taffensis DSM 16823.</title>
        <authorList>
            <consortium name="US DOE Joint Genome Institute (JGI-PGF)"/>
            <person name="Lucas S."/>
            <person name="Copeland A."/>
            <person name="Lapidus A."/>
            <person name="Bruce D."/>
            <person name="Goodwin L."/>
            <person name="Pitluck S."/>
            <person name="Kyrpides N."/>
            <person name="Mavromatis K."/>
            <person name="Ivanova N."/>
            <person name="Mikhailova N."/>
            <person name="Pagani I."/>
            <person name="Chertkov O."/>
            <person name="Detter J.C."/>
            <person name="Han C."/>
            <person name="Tapia R."/>
            <person name="Land M."/>
            <person name="Hauser L."/>
            <person name="Markowitz V."/>
            <person name="Cheng J.-F."/>
            <person name="Hugenholtz P."/>
            <person name="Woyke T."/>
            <person name="Wu D."/>
            <person name="Tindall B."/>
            <person name="Pomrenke H.G."/>
            <person name="Brambilla E."/>
            <person name="Klenk H.-P."/>
            <person name="Eisen J.A."/>
        </authorList>
    </citation>
    <scope>NUCLEOTIDE SEQUENCE [LARGE SCALE GENOMIC DNA]</scope>
    <source>
        <strain evidence="7">DSM 16823 / RW262 / RW262</strain>
    </source>
</reference>
<name>F2I949_FLUTR</name>
<evidence type="ECO:0000256" key="3">
    <source>
        <dbReference type="ARBA" id="ARBA00022737"/>
    </source>
</evidence>
<dbReference type="PANTHER" id="PTHR47566">
    <property type="match status" value="1"/>
</dbReference>
<proteinExistence type="predicted"/>
<dbReference type="SUPFAM" id="SSF52058">
    <property type="entry name" value="L domain-like"/>
    <property type="match status" value="1"/>
</dbReference>
<feature type="chain" id="PRO_5003278203" description="Secretion system C-terminal sorting domain-containing protein" evidence="4">
    <location>
        <begin position="24"/>
        <end position="530"/>
    </location>
</feature>
<dbReference type="PANTHER" id="PTHR47566:SF1">
    <property type="entry name" value="PROTEIN NUD1"/>
    <property type="match status" value="1"/>
</dbReference>
<keyword evidence="3" id="KW-0677">Repeat</keyword>
<organism evidence="6 7">
    <name type="scientific">Fluviicola taffensis (strain DSM 16823 / NCIMB 13979 / RW262)</name>
    <dbReference type="NCBI Taxonomy" id="755732"/>
    <lineage>
        <taxon>Bacteria</taxon>
        <taxon>Pseudomonadati</taxon>
        <taxon>Bacteroidota</taxon>
        <taxon>Flavobacteriia</taxon>
        <taxon>Flavobacteriales</taxon>
        <taxon>Crocinitomicaceae</taxon>
        <taxon>Fluviicola</taxon>
    </lineage>
</organism>
<feature type="signal peptide" evidence="4">
    <location>
        <begin position="1"/>
        <end position="23"/>
    </location>
</feature>
<evidence type="ECO:0000256" key="1">
    <source>
        <dbReference type="ARBA" id="ARBA00022614"/>
    </source>
</evidence>
<keyword evidence="1" id="KW-0433">Leucine-rich repeat</keyword>
<dbReference type="GO" id="GO:0035591">
    <property type="term" value="F:signaling adaptor activity"/>
    <property type="evidence" value="ECO:0007669"/>
    <property type="project" value="TreeGrafter"/>
</dbReference>
<evidence type="ECO:0000256" key="2">
    <source>
        <dbReference type="ARBA" id="ARBA00022729"/>
    </source>
</evidence>
<dbReference type="STRING" id="755732.Fluta_0997"/>
<evidence type="ECO:0000256" key="4">
    <source>
        <dbReference type="SAM" id="SignalP"/>
    </source>
</evidence>
<dbReference type="Proteomes" id="UP000007463">
    <property type="component" value="Chromosome"/>
</dbReference>
<dbReference type="InterPro" id="IPR052574">
    <property type="entry name" value="CDIRP"/>
</dbReference>
<accession>F2I949</accession>
<feature type="domain" description="Secretion system C-terminal sorting" evidence="5">
    <location>
        <begin position="465"/>
        <end position="525"/>
    </location>
</feature>
<dbReference type="Pfam" id="PF18962">
    <property type="entry name" value="Por_Secre_tail"/>
    <property type="match status" value="1"/>
</dbReference>
<evidence type="ECO:0000313" key="7">
    <source>
        <dbReference type="Proteomes" id="UP000007463"/>
    </source>
</evidence>
<dbReference type="RefSeq" id="WP_013685768.1">
    <property type="nucleotide sequence ID" value="NC_015321.1"/>
</dbReference>
<dbReference type="AlphaFoldDB" id="F2I949"/>
<gene>
    <name evidence="6" type="ordered locus">Fluta_0997</name>
</gene>
<protein>
    <recommendedName>
        <fullName evidence="5">Secretion system C-terminal sorting domain-containing protein</fullName>
    </recommendedName>
</protein>
<reference evidence="6 7" key="1">
    <citation type="journal article" date="2011" name="Stand. Genomic Sci.">
        <title>Complete genome sequence of the gliding freshwater bacterium Fluviicola taffensis type strain (RW262).</title>
        <authorList>
            <person name="Woyke T."/>
            <person name="Chertkov O."/>
            <person name="Lapidus A."/>
            <person name="Nolan M."/>
            <person name="Lucas S."/>
            <person name="Del Rio T.G."/>
            <person name="Tice H."/>
            <person name="Cheng J.F."/>
            <person name="Tapia R."/>
            <person name="Han C."/>
            <person name="Goodwin L."/>
            <person name="Pitluck S."/>
            <person name="Liolios K."/>
            <person name="Pagani I."/>
            <person name="Ivanova N."/>
            <person name="Huntemann M."/>
            <person name="Mavromatis K."/>
            <person name="Mikhailova N."/>
            <person name="Pati A."/>
            <person name="Chen A."/>
            <person name="Palaniappan K."/>
            <person name="Land M."/>
            <person name="Hauser L."/>
            <person name="Brambilla E.M."/>
            <person name="Rohde M."/>
            <person name="Mwirichia R."/>
            <person name="Sikorski J."/>
            <person name="Tindall B.J."/>
            <person name="Goker M."/>
            <person name="Bristow J."/>
            <person name="Eisen J.A."/>
            <person name="Markowitz V."/>
            <person name="Hugenholtz P."/>
            <person name="Klenk H.P."/>
            <person name="Kyrpides N.C."/>
        </authorList>
    </citation>
    <scope>NUCLEOTIDE SEQUENCE [LARGE SCALE GENOMIC DNA]</scope>
    <source>
        <strain evidence="7">DSM 16823 / RW262 / RW262</strain>
    </source>
</reference>
<dbReference type="InterPro" id="IPR026444">
    <property type="entry name" value="Secre_tail"/>
</dbReference>
<dbReference type="NCBIfam" id="TIGR04183">
    <property type="entry name" value="Por_Secre_tail"/>
    <property type="match status" value="1"/>
</dbReference>
<dbReference type="EMBL" id="CP002542">
    <property type="protein sequence ID" value="AEA42996.1"/>
    <property type="molecule type" value="Genomic_DNA"/>
</dbReference>
<dbReference type="InterPro" id="IPR032675">
    <property type="entry name" value="LRR_dom_sf"/>
</dbReference>
<keyword evidence="2 4" id="KW-0732">Signal</keyword>